<dbReference type="Proteomes" id="UP001066276">
    <property type="component" value="Chromosome 7"/>
</dbReference>
<organism evidence="1 2">
    <name type="scientific">Pleurodeles waltl</name>
    <name type="common">Iberian ribbed newt</name>
    <dbReference type="NCBI Taxonomy" id="8319"/>
    <lineage>
        <taxon>Eukaryota</taxon>
        <taxon>Metazoa</taxon>
        <taxon>Chordata</taxon>
        <taxon>Craniata</taxon>
        <taxon>Vertebrata</taxon>
        <taxon>Euteleostomi</taxon>
        <taxon>Amphibia</taxon>
        <taxon>Batrachia</taxon>
        <taxon>Caudata</taxon>
        <taxon>Salamandroidea</taxon>
        <taxon>Salamandridae</taxon>
        <taxon>Pleurodelinae</taxon>
        <taxon>Pleurodeles</taxon>
    </lineage>
</organism>
<evidence type="ECO:0000313" key="2">
    <source>
        <dbReference type="Proteomes" id="UP001066276"/>
    </source>
</evidence>
<name>A0AAV7Q0Y2_PLEWA</name>
<proteinExistence type="predicted"/>
<keyword evidence="2" id="KW-1185">Reference proteome</keyword>
<dbReference type="Gene3D" id="1.20.1250.10">
    <property type="match status" value="1"/>
</dbReference>
<dbReference type="EMBL" id="JANPWB010000011">
    <property type="protein sequence ID" value="KAJ1131660.1"/>
    <property type="molecule type" value="Genomic_DNA"/>
</dbReference>
<dbReference type="PANTHER" id="PTHR11032">
    <property type="entry name" value="SL CYTOKINE"/>
    <property type="match status" value="1"/>
</dbReference>
<evidence type="ECO:0000313" key="1">
    <source>
        <dbReference type="EMBL" id="KAJ1131660.1"/>
    </source>
</evidence>
<gene>
    <name evidence="1" type="ORF">NDU88_009995</name>
</gene>
<dbReference type="GO" id="GO:0005125">
    <property type="term" value="F:cytokine activity"/>
    <property type="evidence" value="ECO:0007669"/>
    <property type="project" value="InterPro"/>
</dbReference>
<comment type="caution">
    <text evidence="1">The sequence shown here is derived from an EMBL/GenBank/DDBJ whole genome shotgun (WGS) entry which is preliminary data.</text>
</comment>
<dbReference type="InterPro" id="IPR004213">
    <property type="entry name" value="Flt3_lig"/>
</dbReference>
<protein>
    <submittedName>
        <fullName evidence="1">Uncharacterized protein</fullName>
    </submittedName>
</protein>
<dbReference type="Pfam" id="PF02947">
    <property type="entry name" value="Flt3_lig"/>
    <property type="match status" value="1"/>
</dbReference>
<dbReference type="GO" id="GO:0016020">
    <property type="term" value="C:membrane"/>
    <property type="evidence" value="ECO:0007669"/>
    <property type="project" value="InterPro"/>
</dbReference>
<dbReference type="SUPFAM" id="SSF47266">
    <property type="entry name" value="4-helical cytokines"/>
    <property type="match status" value="1"/>
</dbReference>
<dbReference type="AlphaFoldDB" id="A0AAV7Q0Y2"/>
<reference evidence="1" key="1">
    <citation type="journal article" date="2022" name="bioRxiv">
        <title>Sequencing and chromosome-scale assembly of the giantPleurodeles waltlgenome.</title>
        <authorList>
            <person name="Brown T."/>
            <person name="Elewa A."/>
            <person name="Iarovenko S."/>
            <person name="Subramanian E."/>
            <person name="Araus A.J."/>
            <person name="Petzold A."/>
            <person name="Susuki M."/>
            <person name="Suzuki K.-i.T."/>
            <person name="Hayashi T."/>
            <person name="Toyoda A."/>
            <person name="Oliveira C."/>
            <person name="Osipova E."/>
            <person name="Leigh N.D."/>
            <person name="Simon A."/>
            <person name="Yun M.H."/>
        </authorList>
    </citation>
    <scope>NUCLEOTIDE SEQUENCE</scope>
    <source>
        <strain evidence="1">20211129_DDA</strain>
        <tissue evidence="1">Liver</tissue>
    </source>
</reference>
<dbReference type="PANTHER" id="PTHR11032:SF1">
    <property type="entry name" value="FMS-RELATED TYROSINE KINASE 3 LIGAND"/>
    <property type="match status" value="1"/>
</dbReference>
<accession>A0AAV7Q0Y2</accession>
<dbReference type="GO" id="GO:0005615">
    <property type="term" value="C:extracellular space"/>
    <property type="evidence" value="ECO:0007669"/>
    <property type="project" value="TreeGrafter"/>
</dbReference>
<dbReference type="GO" id="GO:0008284">
    <property type="term" value="P:positive regulation of cell population proliferation"/>
    <property type="evidence" value="ECO:0007669"/>
    <property type="project" value="TreeGrafter"/>
</dbReference>
<dbReference type="GO" id="GO:0030971">
    <property type="term" value="F:receptor tyrosine kinase binding"/>
    <property type="evidence" value="ECO:0007669"/>
    <property type="project" value="TreeGrafter"/>
</dbReference>
<dbReference type="GO" id="GO:0009986">
    <property type="term" value="C:cell surface"/>
    <property type="evidence" value="ECO:0007669"/>
    <property type="project" value="TreeGrafter"/>
</dbReference>
<sequence>MNWRHASQYTLSYTYFVRLRRLRVDVFMLLFITASGLSCNFSKYPLMSTVYEDRIETLCDYLPLDYPVSVITNLKMDNWCLELWSLYFMKKELDRMVTIAGKKLRPVIENITKNELFLFQHCNFTESPACQTYQHINVSEFLQMLSRQMKSLEPKILNDFSNCSMILCLPDSAGTGGAPSQETSNTSFGKIRFLTS</sequence>
<dbReference type="InterPro" id="IPR009079">
    <property type="entry name" value="4_helix_cytokine-like_core"/>
</dbReference>